<dbReference type="SUPFAM" id="SSF53187">
    <property type="entry name" value="Zn-dependent exopeptidases"/>
    <property type="match status" value="1"/>
</dbReference>
<evidence type="ECO:0008006" key="3">
    <source>
        <dbReference type="Google" id="ProtNLM"/>
    </source>
</evidence>
<name>A0ABM8BD86_9BIFI</name>
<reference evidence="1 2" key="1">
    <citation type="journal article" date="2023" name="Microbiol. Spectr.">
        <title>Symbiosis of Carpenter Bees with Uncharacterized Lactic Acid Bacteria Showing NAD Auxotrophy.</title>
        <authorList>
            <person name="Kawasaki S."/>
            <person name="Ozawa K."/>
            <person name="Mori T."/>
            <person name="Yamamoto A."/>
            <person name="Ito M."/>
            <person name="Ohkuma M."/>
            <person name="Sakamoto M."/>
            <person name="Matsutani M."/>
        </authorList>
    </citation>
    <scope>NUCLEOTIDE SEQUENCE [LARGE SCALE GENOMIC DNA]</scope>
    <source>
        <strain evidence="1 2">KimH</strain>
    </source>
</reference>
<accession>A0ABM8BD86</accession>
<evidence type="ECO:0000313" key="1">
    <source>
        <dbReference type="EMBL" id="BDR54863.1"/>
    </source>
</evidence>
<gene>
    <name evidence="1" type="ORF">KIMH_09740</name>
</gene>
<sequence length="225" mass="25804">MSYMRISNYIQELRNAFALFGVDYKEKVLGKSAEGRNIISFLLPRMEVSNLIMGFPHPNEPLSQVMMMQIARKAEQFQNQGNEFWFLIPVWDIDGAIRNQDWFLNADSIVEMVNGWYRPAANRQVEWDFPLESGGYKHSSSLPETEIIKNLLDEVHPQRLISLHNGIVGNAYCYISQGLHDKARDLSKALQLSGLDIAEEPPVPYSEVIDLGLFRYLMPLNRLIG</sequence>
<organism evidence="1 2">
    <name type="scientific">Bombiscardovia apis</name>
    <dbReference type="NCBI Taxonomy" id="2932182"/>
    <lineage>
        <taxon>Bacteria</taxon>
        <taxon>Bacillati</taxon>
        <taxon>Actinomycetota</taxon>
        <taxon>Actinomycetes</taxon>
        <taxon>Bifidobacteriales</taxon>
        <taxon>Bifidobacteriaceae</taxon>
        <taxon>Bombiscardovia</taxon>
    </lineage>
</organism>
<dbReference type="EMBL" id="AP026800">
    <property type="protein sequence ID" value="BDR54863.1"/>
    <property type="molecule type" value="Genomic_DNA"/>
</dbReference>
<protein>
    <recommendedName>
        <fullName evidence="3">Peptidase M14 carboxypeptidase A domain-containing protein</fullName>
    </recommendedName>
</protein>
<keyword evidence="2" id="KW-1185">Reference proteome</keyword>
<evidence type="ECO:0000313" key="2">
    <source>
        <dbReference type="Proteomes" id="UP001321748"/>
    </source>
</evidence>
<dbReference type="Gene3D" id="3.40.630.10">
    <property type="entry name" value="Zn peptidases"/>
    <property type="match status" value="1"/>
</dbReference>
<proteinExistence type="predicted"/>
<dbReference type="Proteomes" id="UP001321748">
    <property type="component" value="Chromosome"/>
</dbReference>
<dbReference type="RefSeq" id="WP_317642369.1">
    <property type="nucleotide sequence ID" value="NZ_AP026800.1"/>
</dbReference>